<dbReference type="InterPro" id="IPR021549">
    <property type="entry name" value="DUF2894"/>
</dbReference>
<accession>A0ABV9NKW0</accession>
<dbReference type="Proteomes" id="UP001595892">
    <property type="component" value="Unassembled WGS sequence"/>
</dbReference>
<feature type="region of interest" description="Disordered" evidence="1">
    <location>
        <begin position="111"/>
        <end position="134"/>
    </location>
</feature>
<feature type="compositionally biased region" description="Basic residues" evidence="1">
    <location>
        <begin position="229"/>
        <end position="238"/>
    </location>
</feature>
<sequence>MTPSGTDIACLLRTWRAARAGRPGTVRAHRIEALAARAERVEGAARDVLDAKLAALVEADMPPPEAAVATQDEAPPRARRSRPEPLAQENAPGHAPDSLGAVVAALSARDDGDGTVAGQKDALPHPATPPAPAAFPALPALDQFRRTWTRIRTEAQLQRTLADVPEDAGPMHSTVLVHRALGLMRDTAPGYLQHFLTYVDALSGLEQMFGTRAFVEPKGAGDAAPVKPARGKTRRRPR</sequence>
<dbReference type="EMBL" id="JBHSGG010000015">
    <property type="protein sequence ID" value="MFC4727655.1"/>
    <property type="molecule type" value="Genomic_DNA"/>
</dbReference>
<organism evidence="2 3">
    <name type="scientific">Coralloluteibacterium thermophilum</name>
    <dbReference type="NCBI Taxonomy" id="2707049"/>
    <lineage>
        <taxon>Bacteria</taxon>
        <taxon>Pseudomonadati</taxon>
        <taxon>Pseudomonadota</taxon>
        <taxon>Gammaproteobacteria</taxon>
        <taxon>Lysobacterales</taxon>
        <taxon>Lysobacteraceae</taxon>
        <taxon>Coralloluteibacterium</taxon>
    </lineage>
</organism>
<gene>
    <name evidence="2" type="ORF">ACFO3Q_05675</name>
</gene>
<proteinExistence type="predicted"/>
<dbReference type="Pfam" id="PF11445">
    <property type="entry name" value="DUF2894"/>
    <property type="match status" value="1"/>
</dbReference>
<feature type="region of interest" description="Disordered" evidence="1">
    <location>
        <begin position="218"/>
        <end position="238"/>
    </location>
</feature>
<comment type="caution">
    <text evidence="2">The sequence shown here is derived from an EMBL/GenBank/DDBJ whole genome shotgun (WGS) entry which is preliminary data.</text>
</comment>
<name>A0ABV9NKW0_9GAMM</name>
<evidence type="ECO:0000313" key="2">
    <source>
        <dbReference type="EMBL" id="MFC4727655.1"/>
    </source>
</evidence>
<evidence type="ECO:0000256" key="1">
    <source>
        <dbReference type="SAM" id="MobiDB-lite"/>
    </source>
</evidence>
<protein>
    <submittedName>
        <fullName evidence="2">DUF2894 domain-containing protein</fullName>
    </submittedName>
</protein>
<feature type="region of interest" description="Disordered" evidence="1">
    <location>
        <begin position="62"/>
        <end position="97"/>
    </location>
</feature>
<keyword evidence="3" id="KW-1185">Reference proteome</keyword>
<evidence type="ECO:0000313" key="3">
    <source>
        <dbReference type="Proteomes" id="UP001595892"/>
    </source>
</evidence>
<dbReference type="RefSeq" id="WP_377003667.1">
    <property type="nucleotide sequence ID" value="NZ_JBHSGG010000015.1"/>
</dbReference>
<reference evidence="3" key="1">
    <citation type="journal article" date="2019" name="Int. J. Syst. Evol. Microbiol.">
        <title>The Global Catalogue of Microorganisms (GCM) 10K type strain sequencing project: providing services to taxonomists for standard genome sequencing and annotation.</title>
        <authorList>
            <consortium name="The Broad Institute Genomics Platform"/>
            <consortium name="The Broad Institute Genome Sequencing Center for Infectious Disease"/>
            <person name="Wu L."/>
            <person name="Ma J."/>
        </authorList>
    </citation>
    <scope>NUCLEOTIDE SEQUENCE [LARGE SCALE GENOMIC DNA]</scope>
    <source>
        <strain evidence="3">CGMCC 1.13574</strain>
    </source>
</reference>